<accession>A0A1W1ZLL3</accession>
<dbReference type="GO" id="GO:0071973">
    <property type="term" value="P:bacterial-type flagellum-dependent cell motility"/>
    <property type="evidence" value="ECO:0007669"/>
    <property type="project" value="TreeGrafter"/>
</dbReference>
<sequence length="429" mass="45749">MMIKLPELSTNSFWSSQYKPSITSIINSSDPKFSQLDNSFRSLKLLTRMSVQNLQSQQQQYRQNVVDFTSSVSSVNSSAKTLATPNFFERKYVSASSDAVTGEAKTGAKTAQYSVSISQVATTQRNEGTSLAGSAYGGVATGISTLGIQVGSGSERQFSVNVLSTDTNKQVLNKFASAINNSETGIKAEVKTKNNFQYLSLESKETGGTNSFTIRDISGSAGAALQLGNKVQSAADAQYTVNGTAYQSSTNKVSLDSGNVSLNLNKITTGVIKVEIDQDDSKIVNEAKALVTSYNSLHDILSNSDTITQKGSKALNSVESLVGKTRAGEFAAIGISLEKNTGDLKIDEKKLSAALASNSESVKNLFAGGGGLGKTIERVTKELSSNPVNNYLKSPSTMDALNYTAQITGNSWMMQQNNLFQGLFVNMMA</sequence>
<dbReference type="GO" id="GO:0005576">
    <property type="term" value="C:extracellular region"/>
    <property type="evidence" value="ECO:0007669"/>
    <property type="project" value="UniProtKB-SubCell"/>
</dbReference>
<dbReference type="PANTHER" id="PTHR30288:SF0">
    <property type="entry name" value="FLAGELLAR HOOK-ASSOCIATED PROTEIN 2"/>
    <property type="match status" value="1"/>
</dbReference>
<evidence type="ECO:0000256" key="1">
    <source>
        <dbReference type="ARBA" id="ARBA00009764"/>
    </source>
</evidence>
<reference evidence="8 9" key="1">
    <citation type="submission" date="2017-04" db="EMBL/GenBank/DDBJ databases">
        <authorList>
            <person name="Afonso C.L."/>
            <person name="Miller P.J."/>
            <person name="Scott M.A."/>
            <person name="Spackman E."/>
            <person name="Goraichik I."/>
            <person name="Dimitrov K.M."/>
            <person name="Suarez D.L."/>
            <person name="Swayne D.E."/>
        </authorList>
    </citation>
    <scope>NUCLEOTIDE SEQUENCE [LARGE SCALE GENOMIC DNA]</scope>
    <source>
        <strain evidence="8 9">DSM 5090</strain>
    </source>
</reference>
<dbReference type="PANTHER" id="PTHR30288">
    <property type="entry name" value="FLAGELLAR CAP/ASSEMBLY PROTEIN FLID"/>
    <property type="match status" value="1"/>
</dbReference>
<dbReference type="InterPro" id="IPR010809">
    <property type="entry name" value="FliD_C"/>
</dbReference>
<keyword evidence="8" id="KW-0969">Cilium</keyword>
<dbReference type="GO" id="GO:0009421">
    <property type="term" value="C:bacterial-type flagellum filament cap"/>
    <property type="evidence" value="ECO:0007669"/>
    <property type="project" value="InterPro"/>
</dbReference>
<keyword evidence="8" id="KW-0282">Flagellum</keyword>
<keyword evidence="5" id="KW-0964">Secreted</keyword>
<evidence type="ECO:0000256" key="5">
    <source>
        <dbReference type="RuleBase" id="RU362066"/>
    </source>
</evidence>
<comment type="subcellular location">
    <subcellularLocation>
        <location evidence="5">Secreted</location>
    </subcellularLocation>
    <subcellularLocation>
        <location evidence="5">Bacterial flagellum</location>
    </subcellularLocation>
</comment>
<proteinExistence type="inferred from homology"/>
<keyword evidence="4 5" id="KW-0975">Bacterial flagellum</keyword>
<organism evidence="8 9">
    <name type="scientific">Sporomusa malonica</name>
    <dbReference type="NCBI Taxonomy" id="112901"/>
    <lineage>
        <taxon>Bacteria</taxon>
        <taxon>Bacillati</taxon>
        <taxon>Bacillota</taxon>
        <taxon>Negativicutes</taxon>
        <taxon>Selenomonadales</taxon>
        <taxon>Sporomusaceae</taxon>
        <taxon>Sporomusa</taxon>
    </lineage>
</organism>
<evidence type="ECO:0000256" key="3">
    <source>
        <dbReference type="ARBA" id="ARBA00023054"/>
    </source>
</evidence>
<dbReference type="RefSeq" id="WP_084574715.1">
    <property type="nucleotide sequence ID" value="NZ_CP155572.1"/>
</dbReference>
<feature type="domain" description="Flagellar hook-associated protein 2 C-terminal" evidence="7">
    <location>
        <begin position="234"/>
        <end position="307"/>
    </location>
</feature>
<protein>
    <recommendedName>
        <fullName evidence="5">Flagellar hook-associated protein 2</fullName>
        <shortName evidence="5">HAP2</shortName>
    </recommendedName>
    <alternativeName>
        <fullName evidence="5">Flagellar cap protein</fullName>
    </alternativeName>
</protein>
<comment type="function">
    <text evidence="5">Required for morphogenesis and for the elongation of the flagellar filament by facilitating polymerization of the flagellin monomers at the tip of growing filament. Forms a capping structure, which prevents flagellin subunits (transported through the central channel of the flagellum) from leaking out without polymerization at the distal end.</text>
</comment>
<evidence type="ECO:0000256" key="4">
    <source>
        <dbReference type="ARBA" id="ARBA00023143"/>
    </source>
</evidence>
<dbReference type="InterPro" id="IPR040026">
    <property type="entry name" value="FliD"/>
</dbReference>
<keyword evidence="9" id="KW-1185">Reference proteome</keyword>
<dbReference type="GO" id="GO:0007155">
    <property type="term" value="P:cell adhesion"/>
    <property type="evidence" value="ECO:0007669"/>
    <property type="project" value="InterPro"/>
</dbReference>
<keyword evidence="8" id="KW-0966">Cell projection</keyword>
<dbReference type="Gene3D" id="2.60.40.4390">
    <property type="match status" value="1"/>
</dbReference>
<dbReference type="EMBL" id="FWXI01000004">
    <property type="protein sequence ID" value="SMC49450.1"/>
    <property type="molecule type" value="Genomic_DNA"/>
</dbReference>
<evidence type="ECO:0000256" key="2">
    <source>
        <dbReference type="ARBA" id="ARBA00011255"/>
    </source>
</evidence>
<dbReference type="Pfam" id="PF07195">
    <property type="entry name" value="FliD_C"/>
    <property type="match status" value="2"/>
</dbReference>
<dbReference type="GO" id="GO:0009424">
    <property type="term" value="C:bacterial-type flagellum hook"/>
    <property type="evidence" value="ECO:0007669"/>
    <property type="project" value="UniProtKB-UniRule"/>
</dbReference>
<evidence type="ECO:0000259" key="7">
    <source>
        <dbReference type="Pfam" id="PF07195"/>
    </source>
</evidence>
<comment type="subunit">
    <text evidence="2 5">Homopentamer.</text>
</comment>
<dbReference type="Pfam" id="PF02465">
    <property type="entry name" value="FliD_N"/>
    <property type="match status" value="1"/>
</dbReference>
<evidence type="ECO:0000313" key="9">
    <source>
        <dbReference type="Proteomes" id="UP000192738"/>
    </source>
</evidence>
<dbReference type="AlphaFoldDB" id="A0A1W1ZLL3"/>
<evidence type="ECO:0000259" key="6">
    <source>
        <dbReference type="Pfam" id="PF02465"/>
    </source>
</evidence>
<dbReference type="InterPro" id="IPR003481">
    <property type="entry name" value="FliD_N"/>
</dbReference>
<evidence type="ECO:0000313" key="8">
    <source>
        <dbReference type="EMBL" id="SMC49450.1"/>
    </source>
</evidence>
<dbReference type="OrthoDB" id="2520119at2"/>
<name>A0A1W1ZLL3_9FIRM</name>
<dbReference type="STRING" id="112901.SAMN04488500_10451"/>
<feature type="domain" description="Flagellar hook-associated protein 2 C-terminal" evidence="7">
    <location>
        <begin position="312"/>
        <end position="387"/>
    </location>
</feature>
<dbReference type="Proteomes" id="UP000192738">
    <property type="component" value="Unassembled WGS sequence"/>
</dbReference>
<keyword evidence="3" id="KW-0175">Coiled coil</keyword>
<feature type="domain" description="Flagellar hook-associated protein 2 N-terminal" evidence="6">
    <location>
        <begin position="48"/>
        <end position="124"/>
    </location>
</feature>
<gene>
    <name evidence="8" type="ORF">SAMN04488500_10451</name>
</gene>
<comment type="similarity">
    <text evidence="1 5">Belongs to the FliD family.</text>
</comment>